<evidence type="ECO:0000313" key="2">
    <source>
        <dbReference type="Proteomes" id="UP000637074"/>
    </source>
</evidence>
<organism evidence="1 2">
    <name type="scientific">Neobacillus kokaensis</name>
    <dbReference type="NCBI Taxonomy" id="2759023"/>
    <lineage>
        <taxon>Bacteria</taxon>
        <taxon>Bacillati</taxon>
        <taxon>Bacillota</taxon>
        <taxon>Bacilli</taxon>
        <taxon>Bacillales</taxon>
        <taxon>Bacillaceae</taxon>
        <taxon>Neobacillus</taxon>
    </lineage>
</organism>
<dbReference type="InterPro" id="IPR010843">
    <property type="entry name" value="Uncharacterised_AroM"/>
</dbReference>
<proteinExistence type="predicted"/>
<accession>A0ABQ3NB00</accession>
<dbReference type="RefSeq" id="WP_191276734.1">
    <property type="nucleotide sequence ID" value="NZ_BNDS01000033.1"/>
</dbReference>
<reference evidence="1 2" key="1">
    <citation type="journal article" date="2022" name="Int. J. Syst. Evol. Microbiol.">
        <title>Neobacillus kokaensis sp. nov., isolated from soil.</title>
        <authorList>
            <person name="Yuki K."/>
            <person name="Matsubara H."/>
            <person name="Yamaguchi S."/>
        </authorList>
    </citation>
    <scope>NUCLEOTIDE SEQUENCE [LARGE SCALE GENOMIC DNA]</scope>
    <source>
        <strain evidence="1 2">LOB 377</strain>
    </source>
</reference>
<sequence>MITLITIGQTPREDLLKAFDLGRVEDFHLIGALDGVSKEEITTFASQPGDDKLYVVLKDGIANLNHEIIEEKIDGLIRKYEDSSDVIAILCMSEFTCTSDQTEIIYPIKVLKETVRDIYQDETTIIFVPIKEQLQSAQTKWDFLKGKKHIAVIHPKSETILDEIFVEMDQYHPDHIIMDCYGFDYELVAEIEQRYPCKCHNVQHLMVQKVKKEEK</sequence>
<name>A0ABQ3NB00_9BACI</name>
<dbReference type="Proteomes" id="UP000637074">
    <property type="component" value="Unassembled WGS sequence"/>
</dbReference>
<evidence type="ECO:0000313" key="1">
    <source>
        <dbReference type="EMBL" id="GHI01078.1"/>
    </source>
</evidence>
<gene>
    <name evidence="1" type="ORF">AM1BK_46200</name>
</gene>
<dbReference type="Pfam" id="PF07302">
    <property type="entry name" value="AroM"/>
    <property type="match status" value="1"/>
</dbReference>
<keyword evidence="2" id="KW-1185">Reference proteome</keyword>
<evidence type="ECO:0008006" key="3">
    <source>
        <dbReference type="Google" id="ProtNLM"/>
    </source>
</evidence>
<protein>
    <recommendedName>
        <fullName evidence="3">AroM family protein</fullName>
    </recommendedName>
</protein>
<dbReference type="EMBL" id="BNDS01000033">
    <property type="protein sequence ID" value="GHI01078.1"/>
    <property type="molecule type" value="Genomic_DNA"/>
</dbReference>
<comment type="caution">
    <text evidence="1">The sequence shown here is derived from an EMBL/GenBank/DDBJ whole genome shotgun (WGS) entry which is preliminary data.</text>
</comment>